<evidence type="ECO:0000313" key="2">
    <source>
        <dbReference type="Proteomes" id="UP000027192"/>
    </source>
</evidence>
<evidence type="ECO:0000313" key="1">
    <source>
        <dbReference type="EMBL" id="KDM91379.1"/>
    </source>
</evidence>
<dbReference type="AlphaFoldDB" id="A0A066RLZ9"/>
<accession>A0A066RLZ9</accession>
<comment type="caution">
    <text evidence="1">The sequence shown here is derived from an EMBL/GenBank/DDBJ whole genome shotgun (WGS) entry which is preliminary data.</text>
</comment>
<reference evidence="1 2" key="1">
    <citation type="submission" date="2014-04" db="EMBL/GenBank/DDBJ databases">
        <title>Draft genome sequence of Photobacterium halotolerans S2753: a solonamide, ngercheumicin and holomycin producer.</title>
        <authorList>
            <person name="Machado H.R."/>
            <person name="Gram L."/>
        </authorList>
    </citation>
    <scope>NUCLEOTIDE SEQUENCE [LARGE SCALE GENOMIC DNA]</scope>
    <source>
        <strain evidence="1 2">S2753</strain>
    </source>
</reference>
<protein>
    <submittedName>
        <fullName evidence="1">Uncharacterized protein</fullName>
    </submittedName>
</protein>
<dbReference type="Proteomes" id="UP000027192">
    <property type="component" value="Unassembled WGS sequence"/>
</dbReference>
<gene>
    <name evidence="1" type="ORF">EA58_12530</name>
</gene>
<dbReference type="RefSeq" id="WP_036752915.1">
    <property type="nucleotide sequence ID" value="NZ_JAGSGC010000027.1"/>
</dbReference>
<organism evidence="1 2">
    <name type="scientific">Photobacterium galatheae</name>
    <dbReference type="NCBI Taxonomy" id="1654360"/>
    <lineage>
        <taxon>Bacteria</taxon>
        <taxon>Pseudomonadati</taxon>
        <taxon>Pseudomonadota</taxon>
        <taxon>Gammaproteobacteria</taxon>
        <taxon>Vibrionales</taxon>
        <taxon>Vibrionaceae</taxon>
        <taxon>Photobacterium</taxon>
    </lineage>
</organism>
<keyword evidence="2" id="KW-1185">Reference proteome</keyword>
<dbReference type="OrthoDB" id="5918898at2"/>
<proteinExistence type="predicted"/>
<name>A0A066RLZ9_9GAMM</name>
<sequence length="100" mass="11470">MSKSLSAIVVELRRAALQAALRNINLHVFDSRATERELHEYVAGELGQYPGLIRCWTRHEGVPREFVSDMLSILNRHSVWARHQLYPNKTIAAQYLGGER</sequence>
<dbReference type="STRING" id="1654360.EA58_12530"/>
<dbReference type="EMBL" id="JMIB01000023">
    <property type="protein sequence ID" value="KDM91379.1"/>
    <property type="molecule type" value="Genomic_DNA"/>
</dbReference>